<evidence type="ECO:0000256" key="5">
    <source>
        <dbReference type="PIRSR" id="PIRSR000149-2"/>
    </source>
</evidence>
<evidence type="ECO:0000313" key="11">
    <source>
        <dbReference type="EMBL" id="NOJ77731.1"/>
    </source>
</evidence>
<comment type="similarity">
    <text evidence="1 8">Belongs to the glyceraldehyde-3-phosphate dehydrogenase family.</text>
</comment>
<dbReference type="PRINTS" id="PR00078">
    <property type="entry name" value="G3PDHDRGNASE"/>
</dbReference>
<dbReference type="CDD" id="cd05214">
    <property type="entry name" value="GAPDH_I_N"/>
    <property type="match status" value="1"/>
</dbReference>
<dbReference type="EMBL" id="JABFNT010000011">
    <property type="protein sequence ID" value="NOJ77731.1"/>
    <property type="molecule type" value="Genomic_DNA"/>
</dbReference>
<dbReference type="InterPro" id="IPR036291">
    <property type="entry name" value="NAD(P)-bd_dom_sf"/>
</dbReference>
<dbReference type="GO" id="GO:0016620">
    <property type="term" value="F:oxidoreductase activity, acting on the aldehyde or oxo group of donors, NAD or NADP as acceptor"/>
    <property type="evidence" value="ECO:0007669"/>
    <property type="project" value="InterPro"/>
</dbReference>
<feature type="domain" description="Glyceraldehyde 3-phosphate dehydrogenase NAD(P) binding" evidence="10">
    <location>
        <begin position="3"/>
        <end position="153"/>
    </location>
</feature>
<dbReference type="AlphaFoldDB" id="A0A7Y4IEG1"/>
<dbReference type="PROSITE" id="PS00071">
    <property type="entry name" value="GAPDH"/>
    <property type="match status" value="1"/>
</dbReference>
<dbReference type="FunFam" id="3.30.360.10:FF:000002">
    <property type="entry name" value="Glyceraldehyde-3-phosphate dehydrogenase"/>
    <property type="match status" value="1"/>
</dbReference>
<dbReference type="InterPro" id="IPR020830">
    <property type="entry name" value="GlycerAld_3-P_DH_AS"/>
</dbReference>
<name>A0A7Y4IEG1_MYXXA</name>
<feature type="site" description="Activates thiol group during catalysis" evidence="7">
    <location>
        <position position="180"/>
    </location>
</feature>
<dbReference type="InterPro" id="IPR006424">
    <property type="entry name" value="Glyceraldehyde-3-P_DH_1"/>
</dbReference>
<dbReference type="GO" id="GO:0006006">
    <property type="term" value="P:glucose metabolic process"/>
    <property type="evidence" value="ECO:0007669"/>
    <property type="project" value="InterPro"/>
</dbReference>
<dbReference type="InterPro" id="IPR020829">
    <property type="entry name" value="GlycerAld_3-P_DH_cat"/>
</dbReference>
<evidence type="ECO:0000256" key="1">
    <source>
        <dbReference type="ARBA" id="ARBA00007406"/>
    </source>
</evidence>
<keyword evidence="6" id="KW-0547">Nucleotide-binding</keyword>
<dbReference type="CDD" id="cd18126">
    <property type="entry name" value="GAPDH_I_C"/>
    <property type="match status" value="1"/>
</dbReference>
<dbReference type="SMART" id="SM00846">
    <property type="entry name" value="Gp_dh_N"/>
    <property type="match status" value="1"/>
</dbReference>
<organism evidence="11 12">
    <name type="scientific">Myxococcus xanthus</name>
    <dbReference type="NCBI Taxonomy" id="34"/>
    <lineage>
        <taxon>Bacteria</taxon>
        <taxon>Pseudomonadati</taxon>
        <taxon>Myxococcota</taxon>
        <taxon>Myxococcia</taxon>
        <taxon>Myxococcales</taxon>
        <taxon>Cystobacterineae</taxon>
        <taxon>Myxococcaceae</taxon>
        <taxon>Myxococcus</taxon>
    </lineage>
</organism>
<gene>
    <name evidence="11" type="primary">gap</name>
    <name evidence="11" type="ORF">HNV28_05140</name>
</gene>
<dbReference type="EC" id="1.2.1.-" evidence="9"/>
<feature type="binding site" evidence="5">
    <location>
        <begin position="152"/>
        <end position="154"/>
    </location>
    <ligand>
        <name>D-glyceraldehyde 3-phosphate</name>
        <dbReference type="ChEBI" id="CHEBI:59776"/>
    </ligand>
</feature>
<evidence type="ECO:0000313" key="12">
    <source>
        <dbReference type="Proteomes" id="UP000533080"/>
    </source>
</evidence>
<evidence type="ECO:0000256" key="9">
    <source>
        <dbReference type="RuleBase" id="RU361160"/>
    </source>
</evidence>
<evidence type="ECO:0000259" key="10">
    <source>
        <dbReference type="SMART" id="SM00846"/>
    </source>
</evidence>
<feature type="binding site" evidence="6">
    <location>
        <position position="316"/>
    </location>
    <ligand>
        <name>NAD(+)</name>
        <dbReference type="ChEBI" id="CHEBI:57540"/>
    </ligand>
</feature>
<dbReference type="InterPro" id="IPR020831">
    <property type="entry name" value="GlycerAld/Erythrose_P_DH"/>
</dbReference>
<dbReference type="Pfam" id="PF00044">
    <property type="entry name" value="Gp_dh_N"/>
    <property type="match status" value="1"/>
</dbReference>
<dbReference type="Gene3D" id="3.30.360.10">
    <property type="entry name" value="Dihydrodipicolinate Reductase, domain 2"/>
    <property type="match status" value="1"/>
</dbReference>
<evidence type="ECO:0000256" key="3">
    <source>
        <dbReference type="ARBA" id="ARBA00023002"/>
    </source>
</evidence>
<feature type="binding site" evidence="6">
    <location>
        <position position="35"/>
    </location>
    <ligand>
        <name>NAD(+)</name>
        <dbReference type="ChEBI" id="CHEBI:57540"/>
    </ligand>
</feature>
<evidence type="ECO:0000256" key="7">
    <source>
        <dbReference type="PIRSR" id="PIRSR000149-4"/>
    </source>
</evidence>
<dbReference type="Gene3D" id="3.40.50.720">
    <property type="entry name" value="NAD(P)-binding Rossmann-like Domain"/>
    <property type="match status" value="1"/>
</dbReference>
<dbReference type="PIRSF" id="PIRSF000149">
    <property type="entry name" value="GAP_DH"/>
    <property type="match status" value="1"/>
</dbReference>
<dbReference type="SUPFAM" id="SSF51735">
    <property type="entry name" value="NAD(P)-binding Rossmann-fold domains"/>
    <property type="match status" value="1"/>
</dbReference>
<protein>
    <recommendedName>
        <fullName evidence="9">Glyceraldehyde-3-phosphate dehydrogenase</fullName>
        <ecNumber evidence="9">1.2.1.-</ecNumber>
    </recommendedName>
</protein>
<dbReference type="SUPFAM" id="SSF55347">
    <property type="entry name" value="Glyceraldehyde-3-phosphate dehydrogenase-like, C-terminal domain"/>
    <property type="match status" value="1"/>
</dbReference>
<feature type="active site" description="Nucleophile" evidence="4">
    <location>
        <position position="153"/>
    </location>
</feature>
<keyword evidence="3 9" id="KW-0560">Oxidoreductase</keyword>
<evidence type="ECO:0000256" key="6">
    <source>
        <dbReference type="PIRSR" id="PIRSR000149-3"/>
    </source>
</evidence>
<feature type="binding site" evidence="5">
    <location>
        <position position="183"/>
    </location>
    <ligand>
        <name>D-glyceraldehyde 3-phosphate</name>
        <dbReference type="ChEBI" id="CHEBI:59776"/>
    </ligand>
</feature>
<dbReference type="FunFam" id="3.40.50.720:FF:000001">
    <property type="entry name" value="Glyceraldehyde-3-phosphate dehydrogenase"/>
    <property type="match status" value="1"/>
</dbReference>
<evidence type="ECO:0000256" key="8">
    <source>
        <dbReference type="RuleBase" id="RU000397"/>
    </source>
</evidence>
<feature type="binding site" evidence="6">
    <location>
        <position position="121"/>
    </location>
    <ligand>
        <name>NAD(+)</name>
        <dbReference type="ChEBI" id="CHEBI:57540"/>
    </ligand>
</feature>
<feature type="binding site" evidence="6">
    <location>
        <begin position="12"/>
        <end position="13"/>
    </location>
    <ligand>
        <name>NAD(+)</name>
        <dbReference type="ChEBI" id="CHEBI:57540"/>
    </ligand>
</feature>
<proteinExistence type="inferred from homology"/>
<dbReference type="GO" id="GO:0050661">
    <property type="term" value="F:NADP binding"/>
    <property type="evidence" value="ECO:0007669"/>
    <property type="project" value="InterPro"/>
</dbReference>
<dbReference type="PANTHER" id="PTHR43148">
    <property type="entry name" value="GLYCERALDEHYDE-3-PHOSPHATE DEHYDROGENASE 2"/>
    <property type="match status" value="1"/>
</dbReference>
<evidence type="ECO:0000256" key="2">
    <source>
        <dbReference type="ARBA" id="ARBA00011881"/>
    </source>
</evidence>
<dbReference type="Pfam" id="PF02800">
    <property type="entry name" value="Gp_dh_C"/>
    <property type="match status" value="1"/>
</dbReference>
<keyword evidence="6" id="KW-0520">NAD</keyword>
<accession>A0A7Y4IEG1</accession>
<reference evidence="11 12" key="1">
    <citation type="submission" date="2020-05" db="EMBL/GenBank/DDBJ databases">
        <authorList>
            <person name="Whitworth D."/>
        </authorList>
    </citation>
    <scope>NUCLEOTIDE SEQUENCE [LARGE SCALE GENOMIC DNA]</scope>
    <source>
        <strain evidence="11 12">AM005</strain>
    </source>
</reference>
<feature type="binding site" evidence="5">
    <location>
        <position position="234"/>
    </location>
    <ligand>
        <name>D-glyceraldehyde 3-phosphate</name>
        <dbReference type="ChEBI" id="CHEBI:59776"/>
    </ligand>
</feature>
<sequence>MATRIAINGFGRIGRCILRAVLSRKEDLEIVAINDLDKPAALAHLFKYDSVHRTWPGEVKATEKGIVVDGKEITVTAEKDPTLLPWKSLNVDVVLECTGRFTARDAAEKHLKAGAKKVIISAPAKGPDITIAYGINHNDYDPAKHHVISNASCTTNCLAPIAKVLVDNFGIEKGLMTTVHSYTNDQRILDLTHEDMRRARAAALSMIPTSTGAAKAIGEVIPQLKGKMHGLAVRVPTPNVSLVDLTVNTEKKVTAEAVIEAFRKAAEGPLKGVLEFSDALTVSVDYNGNPHSAIFDSTNCFVMGDNLLKVMAWYDNEWGFSNRMVDTAKFLVSKGV</sequence>
<dbReference type="Proteomes" id="UP000533080">
    <property type="component" value="Unassembled WGS sequence"/>
</dbReference>
<comment type="caution">
    <text evidence="11">The sequence shown here is derived from an EMBL/GenBank/DDBJ whole genome shotgun (WGS) entry which is preliminary data.</text>
</comment>
<dbReference type="InterPro" id="IPR020828">
    <property type="entry name" value="GlycerAld_3-P_DH_NAD(P)-bd"/>
</dbReference>
<feature type="binding site" evidence="5">
    <location>
        <begin position="211"/>
        <end position="212"/>
    </location>
    <ligand>
        <name>D-glyceraldehyde 3-phosphate</name>
        <dbReference type="ChEBI" id="CHEBI:59776"/>
    </ligand>
</feature>
<dbReference type="GO" id="GO:0051287">
    <property type="term" value="F:NAD binding"/>
    <property type="evidence" value="ECO:0007669"/>
    <property type="project" value="InterPro"/>
</dbReference>
<dbReference type="RefSeq" id="WP_171440196.1">
    <property type="nucleotide sequence ID" value="NZ_JABFNS010000234.1"/>
</dbReference>
<evidence type="ECO:0000256" key="4">
    <source>
        <dbReference type="PIRSR" id="PIRSR000149-1"/>
    </source>
</evidence>
<dbReference type="NCBIfam" id="TIGR01534">
    <property type="entry name" value="GAPDH-I"/>
    <property type="match status" value="1"/>
</dbReference>
<comment type="subunit">
    <text evidence="2">Homotetramer.</text>
</comment>